<dbReference type="InterPro" id="IPR018207">
    <property type="entry name" value="Haem_oxygenase_CS"/>
</dbReference>
<dbReference type="PANTHER" id="PTHR10720:SF0">
    <property type="entry name" value="HEME OXYGENASE"/>
    <property type="match status" value="1"/>
</dbReference>
<reference evidence="11 12" key="1">
    <citation type="journal article" date="2017" name="Syst. Appl. Microbiol.">
        <title>Soybeans inoculated with root zone soils of Canadian native legumes harbour diverse and novel Bradyrhizobium spp. that possess agricultural potential.</title>
        <authorList>
            <person name="Bromfield E.S.P."/>
            <person name="Cloutier S."/>
            <person name="Tambong J.T."/>
            <person name="Tran Thi T.V."/>
        </authorList>
    </citation>
    <scope>NUCLEOTIDE SEQUENCE [LARGE SCALE GENOMIC DNA]</scope>
    <source>
        <strain evidence="11 12">39S1MB</strain>
    </source>
</reference>
<dbReference type="PIRSF" id="PIRSF000343">
    <property type="entry name" value="Haem_Oase"/>
    <property type="match status" value="1"/>
</dbReference>
<dbReference type="GO" id="GO:0046872">
    <property type="term" value="F:metal ion binding"/>
    <property type="evidence" value="ECO:0007669"/>
    <property type="project" value="UniProtKB-KW"/>
</dbReference>
<keyword evidence="6 9" id="KW-0408">Iron</keyword>
<feature type="region of interest" description="Disordered" evidence="10">
    <location>
        <begin position="1"/>
        <end position="23"/>
    </location>
</feature>
<dbReference type="SUPFAM" id="SSF48613">
    <property type="entry name" value="Heme oxygenase-like"/>
    <property type="match status" value="1"/>
</dbReference>
<dbReference type="EMBL" id="CP029426">
    <property type="protein sequence ID" value="AWM02761.1"/>
    <property type="molecule type" value="Genomic_DNA"/>
</dbReference>
<accession>A0A2U8PYR7</accession>
<dbReference type="InterPro" id="IPR016053">
    <property type="entry name" value="Haem_Oase-like"/>
</dbReference>
<evidence type="ECO:0000313" key="11">
    <source>
        <dbReference type="EMBL" id="AWM02761.1"/>
    </source>
</evidence>
<dbReference type="GO" id="GO:0006788">
    <property type="term" value="P:heme oxidation"/>
    <property type="evidence" value="ECO:0007669"/>
    <property type="project" value="InterPro"/>
</dbReference>
<organism evidence="11 12">
    <name type="scientific">Bradyrhizobium amphicarpaeae</name>
    <dbReference type="NCBI Taxonomy" id="1404768"/>
    <lineage>
        <taxon>Bacteria</taxon>
        <taxon>Pseudomonadati</taxon>
        <taxon>Pseudomonadota</taxon>
        <taxon>Alphaproteobacteria</taxon>
        <taxon>Hyphomicrobiales</taxon>
        <taxon>Nitrobacteraceae</taxon>
        <taxon>Bradyrhizobium</taxon>
    </lineage>
</organism>
<dbReference type="AlphaFoldDB" id="A0A2U8PYR7"/>
<keyword evidence="5" id="KW-0560">Oxidoreductase</keyword>
<dbReference type="OrthoDB" id="5493802at2"/>
<keyword evidence="12" id="KW-1185">Reference proteome</keyword>
<protein>
    <recommendedName>
        <fullName evidence="2">heme oxygenase (biliverdin-producing)</fullName>
        <ecNumber evidence="2">1.14.14.18</ecNumber>
    </recommendedName>
</protein>
<evidence type="ECO:0000313" key="12">
    <source>
        <dbReference type="Proteomes" id="UP000215884"/>
    </source>
</evidence>
<name>A0A2U8PYR7_9BRAD</name>
<evidence type="ECO:0000256" key="8">
    <source>
        <dbReference type="PIRSR" id="PIRSR000343-1"/>
    </source>
</evidence>
<evidence type="ECO:0000256" key="10">
    <source>
        <dbReference type="SAM" id="MobiDB-lite"/>
    </source>
</evidence>
<evidence type="ECO:0000256" key="4">
    <source>
        <dbReference type="ARBA" id="ARBA00022723"/>
    </source>
</evidence>
<dbReference type="Pfam" id="PF01126">
    <property type="entry name" value="Heme_oxygenase"/>
    <property type="match status" value="1"/>
</dbReference>
<dbReference type="GO" id="GO:0004392">
    <property type="term" value="F:heme oxygenase (decyclizing) activity"/>
    <property type="evidence" value="ECO:0007669"/>
    <property type="project" value="UniProtKB-EC"/>
</dbReference>
<dbReference type="CDD" id="cd19165">
    <property type="entry name" value="HemeO"/>
    <property type="match status" value="1"/>
</dbReference>
<feature type="binding site" evidence="8">
    <location>
        <position position="208"/>
    </location>
    <ligand>
        <name>heme b</name>
        <dbReference type="ChEBI" id="CHEBI:60344"/>
    </ligand>
</feature>
<dbReference type="PRINTS" id="PR00088">
    <property type="entry name" value="HAEMOXYGNASE"/>
</dbReference>
<gene>
    <name evidence="11" type="ORF">CIT40_23855</name>
</gene>
<keyword evidence="4 9" id="KW-0479">Metal-binding</keyword>
<evidence type="ECO:0000256" key="9">
    <source>
        <dbReference type="PIRSR" id="PIRSR000343-2"/>
    </source>
</evidence>
<feature type="binding site" description="axial binding residue" evidence="9">
    <location>
        <position position="53"/>
    </location>
    <ligand>
        <name>heme b</name>
        <dbReference type="ChEBI" id="CHEBI:60344"/>
    </ligand>
    <ligandPart>
        <name>Fe</name>
        <dbReference type="ChEBI" id="CHEBI:18248"/>
    </ligandPart>
</feature>
<reference evidence="11 12" key="2">
    <citation type="journal article" date="2019" name="Int. J. Syst. Evol. Microbiol.">
        <title>Description and complete genome sequence of Bradyrhizobium amphicarpaeae sp. nov., harbouring photosystem and nitrogen-fixation genes.</title>
        <authorList>
            <person name="Bromfield E.S.P."/>
            <person name="Cloutier S."/>
            <person name="Nguyen H.D.T."/>
        </authorList>
    </citation>
    <scope>NUCLEOTIDE SEQUENCE [LARGE SCALE GENOMIC DNA]</scope>
    <source>
        <strain evidence="11 12">39S1MB</strain>
    </source>
</reference>
<proteinExistence type="inferred from homology"/>
<evidence type="ECO:0000256" key="6">
    <source>
        <dbReference type="ARBA" id="ARBA00023004"/>
    </source>
</evidence>
<dbReference type="PANTHER" id="PTHR10720">
    <property type="entry name" value="HEME OXYGENASE"/>
    <property type="match status" value="1"/>
</dbReference>
<dbReference type="KEGG" id="brq:CIT40_23855"/>
<evidence type="ECO:0000256" key="7">
    <source>
        <dbReference type="ARBA" id="ARBA00048328"/>
    </source>
</evidence>
<keyword evidence="3 8" id="KW-0349">Heme</keyword>
<feature type="binding site" evidence="8">
    <location>
        <position position="161"/>
    </location>
    <ligand>
        <name>heme b</name>
        <dbReference type="ChEBI" id="CHEBI:60344"/>
    </ligand>
</feature>
<dbReference type="EC" id="1.14.14.18" evidence="2"/>
<evidence type="ECO:0000256" key="1">
    <source>
        <dbReference type="ARBA" id="ARBA00006134"/>
    </source>
</evidence>
<dbReference type="Gene3D" id="1.20.910.10">
    <property type="entry name" value="Heme oxygenase-like"/>
    <property type="match status" value="1"/>
</dbReference>
<comment type="similarity">
    <text evidence="1">Belongs to the heme oxygenase family.</text>
</comment>
<dbReference type="PROSITE" id="PS00593">
    <property type="entry name" value="HEME_OXYGENASE"/>
    <property type="match status" value="1"/>
</dbReference>
<sequence length="257" mass="27925">MTGLGAQGRRRLTRRSLPSKPIADATGMTAATVDVSSPPSVVTALYLRTKALHAEAERTGIIRGLLRGEASRAGYILLLRNLLPAYRAMEHGLERHRDSPGIALLYRYRLERTLAIESDLAALCGQRRIEDIPLLAAGDIYAKRVAHVADGDGMRLIAHAYTRYLGDLSGGRILQRLLARSLELRPSDLTFYDFPRFSDLDLLKADYRKALDEAGALASDPHAVVEEGAIAFSMNIDLSCAVEAAVPHEPAAVAAVD</sequence>
<dbReference type="InterPro" id="IPR016084">
    <property type="entry name" value="Haem_Oase-like_multi-hlx"/>
</dbReference>
<dbReference type="Proteomes" id="UP000215884">
    <property type="component" value="Chromosome"/>
</dbReference>
<comment type="catalytic activity">
    <reaction evidence="7">
        <text>heme b + 3 reduced [NADPH--hemoprotein reductase] + 3 O2 = biliverdin IXalpha + CO + Fe(2+) + 3 oxidized [NADPH--hemoprotein reductase] + 3 H2O + H(+)</text>
        <dbReference type="Rhea" id="RHEA:21764"/>
        <dbReference type="Rhea" id="RHEA-COMP:11964"/>
        <dbReference type="Rhea" id="RHEA-COMP:11965"/>
        <dbReference type="ChEBI" id="CHEBI:15377"/>
        <dbReference type="ChEBI" id="CHEBI:15378"/>
        <dbReference type="ChEBI" id="CHEBI:15379"/>
        <dbReference type="ChEBI" id="CHEBI:17245"/>
        <dbReference type="ChEBI" id="CHEBI:29033"/>
        <dbReference type="ChEBI" id="CHEBI:57618"/>
        <dbReference type="ChEBI" id="CHEBI:57991"/>
        <dbReference type="ChEBI" id="CHEBI:58210"/>
        <dbReference type="ChEBI" id="CHEBI:60344"/>
        <dbReference type="EC" id="1.14.14.18"/>
    </reaction>
</comment>
<dbReference type="InterPro" id="IPR002051">
    <property type="entry name" value="Haem_Oase"/>
</dbReference>
<evidence type="ECO:0000256" key="5">
    <source>
        <dbReference type="ARBA" id="ARBA00023002"/>
    </source>
</evidence>
<evidence type="ECO:0000256" key="3">
    <source>
        <dbReference type="ARBA" id="ARBA00022617"/>
    </source>
</evidence>
<evidence type="ECO:0000256" key="2">
    <source>
        <dbReference type="ARBA" id="ARBA00012360"/>
    </source>
</evidence>